<organism evidence="6 7">
    <name type="scientific">Protea cynaroides</name>
    <dbReference type="NCBI Taxonomy" id="273540"/>
    <lineage>
        <taxon>Eukaryota</taxon>
        <taxon>Viridiplantae</taxon>
        <taxon>Streptophyta</taxon>
        <taxon>Embryophyta</taxon>
        <taxon>Tracheophyta</taxon>
        <taxon>Spermatophyta</taxon>
        <taxon>Magnoliopsida</taxon>
        <taxon>Proteales</taxon>
        <taxon>Proteaceae</taxon>
        <taxon>Protea</taxon>
    </lineage>
</organism>
<keyword evidence="2 5" id="KW-0812">Transmembrane</keyword>
<evidence type="ECO:0000256" key="2">
    <source>
        <dbReference type="ARBA" id="ARBA00022692"/>
    </source>
</evidence>
<comment type="caution">
    <text evidence="6">The sequence shown here is derived from an EMBL/GenBank/DDBJ whole genome shotgun (WGS) entry which is preliminary data.</text>
</comment>
<evidence type="ECO:0000256" key="5">
    <source>
        <dbReference type="SAM" id="Phobius"/>
    </source>
</evidence>
<evidence type="ECO:0000256" key="4">
    <source>
        <dbReference type="ARBA" id="ARBA00023136"/>
    </source>
</evidence>
<dbReference type="GO" id="GO:0022857">
    <property type="term" value="F:transmembrane transporter activity"/>
    <property type="evidence" value="ECO:0007669"/>
    <property type="project" value="InterPro"/>
</dbReference>
<keyword evidence="7" id="KW-1185">Reference proteome</keyword>
<dbReference type="Pfam" id="PF00083">
    <property type="entry name" value="Sugar_tr"/>
    <property type="match status" value="1"/>
</dbReference>
<proteinExistence type="predicted"/>
<feature type="transmembrane region" description="Helical" evidence="5">
    <location>
        <begin position="105"/>
        <end position="121"/>
    </location>
</feature>
<dbReference type="GO" id="GO:0016020">
    <property type="term" value="C:membrane"/>
    <property type="evidence" value="ECO:0007669"/>
    <property type="project" value="UniProtKB-SubCell"/>
</dbReference>
<dbReference type="InterPro" id="IPR005828">
    <property type="entry name" value="MFS_sugar_transport-like"/>
</dbReference>
<evidence type="ECO:0000313" key="6">
    <source>
        <dbReference type="EMBL" id="KAJ4969421.1"/>
    </source>
</evidence>
<reference evidence="6" key="1">
    <citation type="journal article" date="2023" name="Plant J.">
        <title>The genome of the king protea, Protea cynaroides.</title>
        <authorList>
            <person name="Chang J."/>
            <person name="Duong T.A."/>
            <person name="Schoeman C."/>
            <person name="Ma X."/>
            <person name="Roodt D."/>
            <person name="Barker N."/>
            <person name="Li Z."/>
            <person name="Van de Peer Y."/>
            <person name="Mizrachi E."/>
        </authorList>
    </citation>
    <scope>NUCLEOTIDE SEQUENCE</scope>
    <source>
        <tissue evidence="6">Young leaves</tissue>
    </source>
</reference>
<dbReference type="Gene3D" id="1.20.1250.20">
    <property type="entry name" value="MFS general substrate transporter like domains"/>
    <property type="match status" value="1"/>
</dbReference>
<keyword evidence="4 5" id="KW-0472">Membrane</keyword>
<evidence type="ECO:0000256" key="3">
    <source>
        <dbReference type="ARBA" id="ARBA00022989"/>
    </source>
</evidence>
<sequence>MVLHWEELKTLQKMETPNFMTTLQGTTTALVTAVMADPTRGGKEIRMAGAVPTLLTSKPSQNNYTFPIFPSRTKPLELCLISFSVCVQIPIIFLSAIFIAGRRPLIIIFIGCFITGIAFFLKDYELLLEWIPMLAVARVQIYIGSFAIGMGSVPWVMMTEIYSQ</sequence>
<dbReference type="Proteomes" id="UP001141806">
    <property type="component" value="Unassembled WGS sequence"/>
</dbReference>
<dbReference type="AlphaFoldDB" id="A0A9Q0KFJ4"/>
<name>A0A9Q0KFJ4_9MAGN</name>
<protein>
    <submittedName>
        <fullName evidence="6">Uncharacterized protein</fullName>
    </submittedName>
</protein>
<dbReference type="InterPro" id="IPR036259">
    <property type="entry name" value="MFS_trans_sf"/>
</dbReference>
<comment type="subcellular location">
    <subcellularLocation>
        <location evidence="1">Membrane</location>
    </subcellularLocation>
</comment>
<feature type="transmembrane region" description="Helical" evidence="5">
    <location>
        <begin position="133"/>
        <end position="157"/>
    </location>
</feature>
<gene>
    <name evidence="6" type="ORF">NE237_016122</name>
</gene>
<dbReference type="OrthoDB" id="1711500at2759"/>
<evidence type="ECO:0000256" key="1">
    <source>
        <dbReference type="ARBA" id="ARBA00004370"/>
    </source>
</evidence>
<dbReference type="EMBL" id="JAMYWD010000006">
    <property type="protein sequence ID" value="KAJ4969421.1"/>
    <property type="molecule type" value="Genomic_DNA"/>
</dbReference>
<accession>A0A9Q0KFJ4</accession>
<keyword evidence="3 5" id="KW-1133">Transmembrane helix</keyword>
<evidence type="ECO:0000313" key="7">
    <source>
        <dbReference type="Proteomes" id="UP001141806"/>
    </source>
</evidence>
<feature type="transmembrane region" description="Helical" evidence="5">
    <location>
        <begin position="78"/>
        <end position="99"/>
    </location>
</feature>